<comment type="caution">
    <text evidence="3">The sequence shown here is derived from an EMBL/GenBank/DDBJ whole genome shotgun (WGS) entry which is preliminary data.</text>
</comment>
<feature type="compositionally biased region" description="Acidic residues" evidence="1">
    <location>
        <begin position="575"/>
        <end position="587"/>
    </location>
</feature>
<feature type="region of interest" description="Disordered" evidence="1">
    <location>
        <begin position="573"/>
        <end position="617"/>
    </location>
</feature>
<feature type="region of interest" description="Disordered" evidence="1">
    <location>
        <begin position="225"/>
        <end position="248"/>
    </location>
</feature>
<reference evidence="3 4" key="1">
    <citation type="submission" date="2014-07" db="EMBL/GenBank/DDBJ databases">
        <authorList>
            <person name="Sibley D."/>
            <person name="Venepally P."/>
            <person name="Karamycheva S."/>
            <person name="Hadjithomas M."/>
            <person name="Khan A."/>
            <person name="Brunk B."/>
            <person name="Roos D."/>
            <person name="Caler E."/>
            <person name="Lorenzi H."/>
        </authorList>
    </citation>
    <scope>NUCLEOTIDE SEQUENCE [LARGE SCALE GENOMIC DNA]</scope>
    <source>
        <strain evidence="3 4">FOU</strain>
    </source>
</reference>
<accession>A0A086K613</accession>
<evidence type="ECO:0000256" key="1">
    <source>
        <dbReference type="SAM" id="MobiDB-lite"/>
    </source>
</evidence>
<feature type="transmembrane region" description="Helical" evidence="2">
    <location>
        <begin position="21"/>
        <end position="41"/>
    </location>
</feature>
<feature type="compositionally biased region" description="Low complexity" evidence="1">
    <location>
        <begin position="588"/>
        <end position="604"/>
    </location>
</feature>
<keyword evidence="2" id="KW-1133">Transmembrane helix</keyword>
<organism evidence="3 4">
    <name type="scientific">Toxoplasma gondii FOU</name>
    <dbReference type="NCBI Taxonomy" id="943167"/>
    <lineage>
        <taxon>Eukaryota</taxon>
        <taxon>Sar</taxon>
        <taxon>Alveolata</taxon>
        <taxon>Apicomplexa</taxon>
        <taxon>Conoidasida</taxon>
        <taxon>Coccidia</taxon>
        <taxon>Eucoccidiorida</taxon>
        <taxon>Eimeriorina</taxon>
        <taxon>Sarcocystidae</taxon>
        <taxon>Toxoplasma</taxon>
    </lineage>
</organism>
<keyword evidence="2 3" id="KW-0812">Transmembrane</keyword>
<feature type="compositionally biased region" description="Basic and acidic residues" evidence="1">
    <location>
        <begin position="974"/>
        <end position="990"/>
    </location>
</feature>
<dbReference type="EMBL" id="AEYH02002375">
    <property type="protein sequence ID" value="KFG39831.1"/>
    <property type="molecule type" value="Genomic_DNA"/>
</dbReference>
<evidence type="ECO:0000313" key="4">
    <source>
        <dbReference type="Proteomes" id="UP000028838"/>
    </source>
</evidence>
<dbReference type="AlphaFoldDB" id="A0A086K613"/>
<keyword evidence="2" id="KW-0472">Membrane</keyword>
<dbReference type="Proteomes" id="UP000028838">
    <property type="component" value="Unassembled WGS sequence"/>
</dbReference>
<evidence type="ECO:0000256" key="2">
    <source>
        <dbReference type="SAM" id="Phobius"/>
    </source>
</evidence>
<feature type="compositionally biased region" description="Low complexity" evidence="1">
    <location>
        <begin position="69"/>
        <end position="92"/>
    </location>
</feature>
<feature type="compositionally biased region" description="Basic and acidic residues" evidence="1">
    <location>
        <begin position="883"/>
        <end position="902"/>
    </location>
</feature>
<feature type="compositionally biased region" description="Basic and acidic residues" evidence="1">
    <location>
        <begin position="921"/>
        <end position="961"/>
    </location>
</feature>
<protein>
    <submittedName>
        <fullName evidence="3">Putative transmembrane protein</fullName>
    </submittedName>
</protein>
<name>A0A086K613_TOXGO</name>
<proteinExistence type="predicted"/>
<evidence type="ECO:0000313" key="3">
    <source>
        <dbReference type="EMBL" id="KFG39831.1"/>
    </source>
</evidence>
<feature type="compositionally biased region" description="Basic residues" evidence="1">
    <location>
        <begin position="607"/>
        <end position="617"/>
    </location>
</feature>
<sequence>MYRWREFVLVRSVRQGILQILPAWIMKALSWLSVLSLPAFVISTRVSLLAFAVSLSRACPQAAGPRPGSAPSSFSLPASSSSSPRRFSPRLAGRGSLSSAILSPPDSTPAFPSCSSPSSSQSSSLLSSSSFLLSCALFSVAAGCERVLGWLPSCRTERPLSGLSKVRRRARGFPAKSLGSLPRAFLFSHESSLLSPNRGSLHCRPSTAETFLRQQKSLQRNLSSFHTGKDDVAPQKSHRRAPGLARLENAAATPRCTYTALPGVRPGVASPSERSDSPVVWWRAGSGISSSGFEDETAGRKRRTLFSQKKACRCGATRARREAKRSRRGLASFQMNMAPPGTAFETKVFECRDNPIDTMPWEHVVPFYKVHTKEDNFWLQFLKGNWTYVDGRKMLDKPAGVIDGGQALYDGMGTTLPLNPLAKDRQRAEARPKHLDHGVLFREAFDRPHRITFDRIPCGNSDVYYGETDLDLEERLWGAFHHKRATEEGFPDTGWRNILPQYDMSEMPNPWTHTKGEFIEMPYNSRDPSPGPPVAPIEFDLAAAGRFGGYVLDPGWTRHFDYVEQYNEMQRWLQEEEEEREEREDEAQAVGAPEGEAEGAGVSSAEKKRKKRKRRRPQLLDKPMFREAYERGQLIIKSRYADLRNHPVYKKAIYEGATHHSACIAAERATPETIVDIWKGKEIASDLPKAAGYDHEGGGKWNCEDGEGQTIAINMLGEDIVPHANCYMSPKMSTHEMAELWHFWMTEAHREGRYTDFHSEIGCYSDIEYEDRLLRKRYPRLMALYRPLWCHRKYGDEFGDAVRPDEAPPDEVLSAFGAPLTPPSGVLRRAASRLRRIRQSLRRTPWLSLQEEVLQGDELDSGDRDLLFLRRAALSGRDILSREAKAEQKSRERDERRRELGRKTRLSPGYRRHTESEEERESEKEQLEGHFSWRHETRLGVDANAREEGGDAPDRLENTERKQRRAGHDGLLPEEERYSGDWEKRERDSLADAAEEEEKEDVNFLDEYDMWWLDRGNAYGDSIPEYQSPAMAIQEVLPNSRESDTKKRKAN</sequence>
<feature type="region of interest" description="Disordered" evidence="1">
    <location>
        <begin position="883"/>
        <end position="1000"/>
    </location>
</feature>
<feature type="region of interest" description="Disordered" evidence="1">
    <location>
        <begin position="62"/>
        <end position="97"/>
    </location>
</feature>
<feature type="region of interest" description="Disordered" evidence="1">
    <location>
        <begin position="1032"/>
        <end position="1051"/>
    </location>
</feature>
<dbReference type="VEuPathDB" id="ToxoDB:TGFOU_297320"/>
<gene>
    <name evidence="3" type="ORF">TGFOU_297320</name>
</gene>
<dbReference type="OrthoDB" id="379364at2759"/>